<organism evidence="8 9">
    <name type="scientific">Rummeliibacillus stabekisii</name>
    <dbReference type="NCBI Taxonomy" id="241244"/>
    <lineage>
        <taxon>Bacteria</taxon>
        <taxon>Bacillati</taxon>
        <taxon>Bacillota</taxon>
        <taxon>Bacilli</taxon>
        <taxon>Bacillales</taxon>
        <taxon>Caryophanaceae</taxon>
        <taxon>Rummeliibacillus</taxon>
    </lineage>
</organism>
<dbReference type="Proteomes" id="UP000076021">
    <property type="component" value="Chromosome"/>
</dbReference>
<name>A0A143HCA1_9BACL</name>
<dbReference type="AlphaFoldDB" id="A0A143HCA1"/>
<dbReference type="GO" id="GO:0018580">
    <property type="term" value="F:nitronate monooxygenase activity"/>
    <property type="evidence" value="ECO:0007669"/>
    <property type="project" value="InterPro"/>
</dbReference>
<evidence type="ECO:0000256" key="6">
    <source>
        <dbReference type="ARBA" id="ARBA00023002"/>
    </source>
</evidence>
<protein>
    <recommendedName>
        <fullName evidence="3">Probable nitronate monooxygenase</fullName>
    </recommendedName>
</protein>
<keyword evidence="6" id="KW-0560">Oxidoreductase</keyword>
<evidence type="ECO:0000256" key="1">
    <source>
        <dbReference type="ARBA" id="ARBA00003535"/>
    </source>
</evidence>
<sequence>MSYNHNSVKERLNSMELPVIAAPMFLVSGIELVVEGCKSGIATTFPLLNARTNEELEKWMKEITSQLEDAENKGSLVAPWGVNLIVHHTNTRYHDDVELVKKYQPPLVITSLGKPTDIATTVHEYGGLVFSDVISIEHAKKAMEAGVDGLILVCAGAGGHGGTLHPMAFVHEVKKFFNGIIILAGSISCGEDILAAQVIGADFAYMGTRLIATAESMASGKYKEMTVEASASDIIYTDKISGVNANFIVQSIVNAGLEPTDLQKPQQLEIVHKADEAKAWKDIWSAGQGVGSIKEILPVSELVAQLIDEYQTSIKKIVKKQLVKINEA</sequence>
<evidence type="ECO:0000256" key="4">
    <source>
        <dbReference type="ARBA" id="ARBA00022630"/>
    </source>
</evidence>
<dbReference type="KEGG" id="rst:ATY39_06185"/>
<dbReference type="RefSeq" id="WP_066787347.1">
    <property type="nucleotide sequence ID" value="NZ_CP014806.1"/>
</dbReference>
<dbReference type="InterPro" id="IPR013785">
    <property type="entry name" value="Aldolase_TIM"/>
</dbReference>
<evidence type="ECO:0000256" key="5">
    <source>
        <dbReference type="ARBA" id="ARBA00022643"/>
    </source>
</evidence>
<keyword evidence="9" id="KW-1185">Reference proteome</keyword>
<evidence type="ECO:0000256" key="7">
    <source>
        <dbReference type="ARBA" id="ARBA00023033"/>
    </source>
</evidence>
<dbReference type="InterPro" id="IPR004136">
    <property type="entry name" value="NMO"/>
</dbReference>
<dbReference type="Gene3D" id="3.20.20.70">
    <property type="entry name" value="Aldolase class I"/>
    <property type="match status" value="1"/>
</dbReference>
<dbReference type="FunFam" id="3.20.20.70:FF:000210">
    <property type="entry name" value="2-nitropropane dioxygenase"/>
    <property type="match status" value="1"/>
</dbReference>
<dbReference type="EMBL" id="CP014806">
    <property type="protein sequence ID" value="AMW99080.1"/>
    <property type="molecule type" value="Genomic_DNA"/>
</dbReference>
<dbReference type="PANTHER" id="PTHR42747:SF4">
    <property type="entry name" value="BLR1330 PROTEIN"/>
    <property type="match status" value="1"/>
</dbReference>
<accession>A0A143HCA1</accession>
<comment type="function">
    <text evidence="1">Nitronate monooxygenase that uses molecular oxygen to catalyze the oxidative denitrification of alkyl nitronates. Acts on propionate 3-nitronate (P3N), the presumed physiological substrate. Probably functions in the detoxification of P3N, a metabolic poison produced by plants and fungi as a defense mechanism.</text>
</comment>
<evidence type="ECO:0000313" key="8">
    <source>
        <dbReference type="EMBL" id="AMW99080.1"/>
    </source>
</evidence>
<keyword evidence="7" id="KW-0503">Monooxygenase</keyword>
<dbReference type="STRING" id="241244.ATY39_06185"/>
<gene>
    <name evidence="8" type="ORF">ATY39_06185</name>
</gene>
<dbReference type="SUPFAM" id="SSF51412">
    <property type="entry name" value="Inosine monophosphate dehydrogenase (IMPDH)"/>
    <property type="match status" value="1"/>
</dbReference>
<keyword evidence="5" id="KW-0288">FMN</keyword>
<keyword evidence="4" id="KW-0285">Flavoprotein</keyword>
<dbReference type="CDD" id="cd04730">
    <property type="entry name" value="NPD_like"/>
    <property type="match status" value="1"/>
</dbReference>
<dbReference type="Pfam" id="PF03060">
    <property type="entry name" value="NMO"/>
    <property type="match status" value="1"/>
</dbReference>
<evidence type="ECO:0000256" key="3">
    <source>
        <dbReference type="ARBA" id="ARBA00013457"/>
    </source>
</evidence>
<reference evidence="8 9" key="1">
    <citation type="journal article" date="2016" name="Genome Announc.">
        <title>Whole-Genome Sequence of Rummeliibacillus stabekisii Strain PP9 Isolated from Antarctic Soil.</title>
        <authorList>
            <person name="da Mota F.F."/>
            <person name="Vollu R.E."/>
            <person name="Jurelevicius D."/>
            <person name="Seldin L."/>
        </authorList>
    </citation>
    <scope>NUCLEOTIDE SEQUENCE [LARGE SCALE GENOMIC DNA]</scope>
    <source>
        <strain evidence="8 9">PP9</strain>
    </source>
</reference>
<reference evidence="9" key="2">
    <citation type="submission" date="2016-03" db="EMBL/GenBank/DDBJ databases">
        <authorList>
            <person name="Ploux O."/>
        </authorList>
    </citation>
    <scope>NUCLEOTIDE SEQUENCE [LARGE SCALE GENOMIC DNA]</scope>
    <source>
        <strain evidence="9">PP9</strain>
    </source>
</reference>
<comment type="similarity">
    <text evidence="2">Belongs to the nitronate monooxygenase family. NMO class I subfamily.</text>
</comment>
<keyword evidence="8" id="KW-0223">Dioxygenase</keyword>
<proteinExistence type="inferred from homology"/>
<evidence type="ECO:0000256" key="2">
    <source>
        <dbReference type="ARBA" id="ARBA00009881"/>
    </source>
</evidence>
<dbReference type="PANTHER" id="PTHR42747">
    <property type="entry name" value="NITRONATE MONOOXYGENASE-RELATED"/>
    <property type="match status" value="1"/>
</dbReference>
<evidence type="ECO:0000313" key="9">
    <source>
        <dbReference type="Proteomes" id="UP000076021"/>
    </source>
</evidence>
<dbReference type="GO" id="GO:0051213">
    <property type="term" value="F:dioxygenase activity"/>
    <property type="evidence" value="ECO:0007669"/>
    <property type="project" value="UniProtKB-KW"/>
</dbReference>
<dbReference type="OrthoDB" id="9778912at2"/>